<organism evidence="5 6">
    <name type="scientific">Nonomuraea purpurea</name>
    <dbReference type="NCBI Taxonomy" id="1849276"/>
    <lineage>
        <taxon>Bacteria</taxon>
        <taxon>Bacillati</taxon>
        <taxon>Actinomycetota</taxon>
        <taxon>Actinomycetes</taxon>
        <taxon>Streptosporangiales</taxon>
        <taxon>Streptosporangiaceae</taxon>
        <taxon>Nonomuraea</taxon>
    </lineage>
</organism>
<dbReference type="RefSeq" id="WP_379529378.1">
    <property type="nucleotide sequence ID" value="NZ_JBHSBI010000009.1"/>
</dbReference>
<protein>
    <submittedName>
        <fullName evidence="5">Hydantoinase/oxoprolinase family protein</fullName>
    </submittedName>
</protein>
<evidence type="ECO:0000259" key="2">
    <source>
        <dbReference type="Pfam" id="PF01968"/>
    </source>
</evidence>
<dbReference type="InterPro" id="IPR045079">
    <property type="entry name" value="Oxoprolinase-like"/>
</dbReference>
<evidence type="ECO:0000256" key="1">
    <source>
        <dbReference type="SAM" id="MobiDB-lite"/>
    </source>
</evidence>
<evidence type="ECO:0000313" key="5">
    <source>
        <dbReference type="EMBL" id="MFC4009323.1"/>
    </source>
</evidence>
<keyword evidence="6" id="KW-1185">Reference proteome</keyword>
<gene>
    <name evidence="5" type="ORF">ACFOY2_18975</name>
</gene>
<accession>A0ABV8G9E2</accession>
<evidence type="ECO:0000259" key="4">
    <source>
        <dbReference type="Pfam" id="PF19278"/>
    </source>
</evidence>
<dbReference type="SUPFAM" id="SSF53067">
    <property type="entry name" value="Actin-like ATPase domain"/>
    <property type="match status" value="1"/>
</dbReference>
<dbReference type="Pfam" id="PF19278">
    <property type="entry name" value="Hydant_A_C"/>
    <property type="match status" value="1"/>
</dbReference>
<feature type="compositionally biased region" description="Polar residues" evidence="1">
    <location>
        <begin position="584"/>
        <end position="593"/>
    </location>
</feature>
<dbReference type="PANTHER" id="PTHR11365:SF23">
    <property type="entry name" value="HYPOTHETICAL 5-OXOPROLINASE (EUROFUNG)-RELATED"/>
    <property type="match status" value="1"/>
</dbReference>
<dbReference type="PANTHER" id="PTHR11365">
    <property type="entry name" value="5-OXOPROLINASE RELATED"/>
    <property type="match status" value="1"/>
</dbReference>
<dbReference type="InterPro" id="IPR043129">
    <property type="entry name" value="ATPase_NBD"/>
</dbReference>
<evidence type="ECO:0000259" key="3">
    <source>
        <dbReference type="Pfam" id="PF05378"/>
    </source>
</evidence>
<proteinExistence type="predicted"/>
<comment type="caution">
    <text evidence="5">The sequence shown here is derived from an EMBL/GenBank/DDBJ whole genome shotgun (WGS) entry which is preliminary data.</text>
</comment>
<reference evidence="6" key="1">
    <citation type="journal article" date="2019" name="Int. J. Syst. Evol. Microbiol.">
        <title>The Global Catalogue of Microorganisms (GCM) 10K type strain sequencing project: providing services to taxonomists for standard genome sequencing and annotation.</title>
        <authorList>
            <consortium name="The Broad Institute Genomics Platform"/>
            <consortium name="The Broad Institute Genome Sequencing Center for Infectious Disease"/>
            <person name="Wu L."/>
            <person name="Ma J."/>
        </authorList>
    </citation>
    <scope>NUCLEOTIDE SEQUENCE [LARGE SCALE GENOMIC DNA]</scope>
    <source>
        <strain evidence="6">TBRC 1276</strain>
    </source>
</reference>
<feature type="domain" description="Hydantoinase/oxoprolinase N-terminal" evidence="3">
    <location>
        <begin position="7"/>
        <end position="185"/>
    </location>
</feature>
<dbReference type="InterPro" id="IPR002821">
    <property type="entry name" value="Hydantoinase_A"/>
</dbReference>
<feature type="region of interest" description="Disordered" evidence="1">
    <location>
        <begin position="569"/>
        <end position="627"/>
    </location>
</feature>
<name>A0ABV8G9E2_9ACTN</name>
<evidence type="ECO:0000313" key="6">
    <source>
        <dbReference type="Proteomes" id="UP001595851"/>
    </source>
</evidence>
<sequence>MTGQTARIGIDVGGTFTDLVAVLPERDLVVHHKEPSTPADPSRAVADGLAAVLARAELRPEDVAGITHGTTIGLNAIIQRRGARIALVVTQGYRDLLEIGRSRMPSSFDLYAGKEEPLVPRNLIVEIPARLGPRGEPAAVPDAAELDRVAERLRATRADAAAVVVLHGYTDPDFEEGVAASLRERLPGLPVTASATVWPEVREYERALVACMNAYIQPLMRDYFTRLERRVRGLEVAAPIFISASNGGSMSLRSAAERPIETVLSGPAAGVAAAARLARHLGDVKSAGNVEGVGGTGGIVTFDMGGTSSDIAVTVGGSPELATHTTVGGLPLIVPVVAVNAIGAGGGSVVWVDGQGVLKVGPGSAGADPGPVAYGRGGDRPTVTDCYLVTGLIDPATFLGGRMPLDADAAAKALNGLLPGGDGQSAPDTAVAGTASTAAAAGALRVTTAAGTAATAAAGALRVATAGMATELQKIMAQRGLDPRGFTLVPFGGAGPTHAAMLAEEVGISHIVVPPTAATFCALGAAGADLRRDFARSLRRTLDPDSAERLTGVLAELSAQAHDWLAEQGDSLTGQPRDPLTGPRNPQTEQPHNPLTRPHDPQTEQPRNPLTRPHDSQTGQPRDALVEQHGDGPVARLSAAADMRYSGQAYELRVPLDPSGLDVESIAEAFHAEHERLYGFRDQHAPIELGTARLGVVGPVAELPPVPVPRGTGAPLHSGRRPVLLAGAWHDAAVHQRPSLGVGDAFDGPAIVEQDDTTVVVPPGWSGDVDGAGNLHLRRKA</sequence>
<dbReference type="InterPro" id="IPR008040">
    <property type="entry name" value="Hydant_A_N"/>
</dbReference>
<feature type="domain" description="Acetophenone carboxylase-like C-terminal" evidence="4">
    <location>
        <begin position="637"/>
        <end position="778"/>
    </location>
</feature>
<feature type="domain" description="Hydantoinase A/oxoprolinase" evidence="2">
    <location>
        <begin position="206"/>
        <end position="533"/>
    </location>
</feature>
<dbReference type="Pfam" id="PF01968">
    <property type="entry name" value="Hydantoinase_A"/>
    <property type="match status" value="1"/>
</dbReference>
<dbReference type="Proteomes" id="UP001595851">
    <property type="component" value="Unassembled WGS sequence"/>
</dbReference>
<dbReference type="EMBL" id="JBHSBI010000009">
    <property type="protein sequence ID" value="MFC4009323.1"/>
    <property type="molecule type" value="Genomic_DNA"/>
</dbReference>
<dbReference type="Gene3D" id="3.30.420.40">
    <property type="match status" value="1"/>
</dbReference>
<dbReference type="InterPro" id="IPR049517">
    <property type="entry name" value="ACX-like_C"/>
</dbReference>
<dbReference type="Pfam" id="PF05378">
    <property type="entry name" value="Hydant_A_N"/>
    <property type="match status" value="1"/>
</dbReference>